<proteinExistence type="predicted"/>
<dbReference type="SUPFAM" id="SSF52540">
    <property type="entry name" value="P-loop containing nucleoside triphosphate hydrolases"/>
    <property type="match status" value="1"/>
</dbReference>
<evidence type="ECO:0000256" key="5">
    <source>
        <dbReference type="ARBA" id="ARBA00023136"/>
    </source>
</evidence>
<evidence type="ECO:0000256" key="4">
    <source>
        <dbReference type="ARBA" id="ARBA00022753"/>
    </source>
</evidence>
<keyword evidence="4" id="KW-0967">Endosome</keyword>
<dbReference type="InterPro" id="IPR027417">
    <property type="entry name" value="P-loop_NTPase"/>
</dbReference>
<dbReference type="Gene3D" id="3.40.50.300">
    <property type="entry name" value="P-loop containing nucleotide triphosphate hydrolases"/>
    <property type="match status" value="1"/>
</dbReference>
<evidence type="ECO:0000256" key="6">
    <source>
        <dbReference type="SAM" id="MobiDB-lite"/>
    </source>
</evidence>
<dbReference type="InterPro" id="IPR030381">
    <property type="entry name" value="G_DYNAMIN_dom"/>
</dbReference>
<evidence type="ECO:0000313" key="10">
    <source>
        <dbReference type="Proteomes" id="UP001165160"/>
    </source>
</evidence>
<feature type="compositionally biased region" description="Pro residues" evidence="6">
    <location>
        <begin position="1"/>
        <end position="11"/>
    </location>
</feature>
<dbReference type="PANTHER" id="PTHR11216">
    <property type="entry name" value="EH DOMAIN"/>
    <property type="match status" value="1"/>
</dbReference>
<keyword evidence="5 7" id="KW-0472">Membrane</keyword>
<dbReference type="Pfam" id="PF00350">
    <property type="entry name" value="Dynamin_N"/>
    <property type="match status" value="1"/>
</dbReference>
<dbReference type="PANTHER" id="PTHR11216:SF31">
    <property type="entry name" value="AT21416P"/>
    <property type="match status" value="1"/>
</dbReference>
<dbReference type="Pfam" id="PF18150">
    <property type="entry name" value="DUF5600"/>
    <property type="match status" value="1"/>
</dbReference>
<dbReference type="InterPro" id="IPR031692">
    <property type="entry name" value="EHD_N"/>
</dbReference>
<dbReference type="PROSITE" id="PS51718">
    <property type="entry name" value="G_DYNAMIN_2"/>
    <property type="match status" value="1"/>
</dbReference>
<keyword evidence="7" id="KW-1133">Transmembrane helix</keyword>
<comment type="subcellular location">
    <subcellularLocation>
        <location evidence="1">Cell membrane</location>
        <topology evidence="1">Peripheral membrane protein</topology>
        <orientation evidence="1">Cytoplasmic side</orientation>
    </subcellularLocation>
    <subcellularLocation>
        <location evidence="2">Endosome membrane</location>
        <topology evidence="2">Peripheral membrane protein</topology>
    </subcellularLocation>
</comment>
<dbReference type="GO" id="GO:0010008">
    <property type="term" value="C:endosome membrane"/>
    <property type="evidence" value="ECO:0007669"/>
    <property type="project" value="UniProtKB-SubCell"/>
</dbReference>
<protein>
    <recommendedName>
        <fullName evidence="8">Dynamin-type G domain-containing protein</fullName>
    </recommendedName>
</protein>
<sequence length="525" mass="58367">MSSPQSSPPASPSASPTTSPSPTSKKSPQKPSSTPSSTRDPVSSRVITGLKNLYHLHLSPIESSHHFSSFHYAPYSDSEIEAKPQVLLVGQYSTGKTTFISYLLGKKYPSAHIGPEPTTDKFIAVVHGPSDKVIKGNSLTVVPELPFGGLSTFGAGFLNKFEASVTSSPLLESVTLIDSPGVLSGEKQRVNRSYDFATVVKWFAERSDLILLLFDAHKLDVSDEFRDVIENLKPHDDKVRCVLNKADQISKSQFVRVYGSLLWSMGKIFRTPEVSRVYCGSYWEKDLVVKDYKDMFEEDEKLLLEELKGLPSQAAARKINDMVKRIRLVKVHVCILTYLKSKMPYFFGHEARQKQLLEDLEDVFEEVKIMYDLSDGDMPDITQFRVNLRSHDFRRFPKLDRGVLLRLDGLIQKEIPELMGRVGGVSGVLSMSKMGEVEHEDTKTRIKRKQEEMMRKRKSQSNIVGGVLIGVAVLIVLLLVLVGVVVGLEHQGVLKTEFTKAIAALFGVVVGVKDAQDVQVAGGEL</sequence>
<keyword evidence="10" id="KW-1185">Reference proteome</keyword>
<dbReference type="GO" id="GO:0006897">
    <property type="term" value="P:endocytosis"/>
    <property type="evidence" value="ECO:0007669"/>
    <property type="project" value="TreeGrafter"/>
</dbReference>
<gene>
    <name evidence="9" type="ORF">TrVE_jg2169</name>
</gene>
<dbReference type="PRINTS" id="PR00195">
    <property type="entry name" value="DYNAMIN"/>
</dbReference>
<evidence type="ECO:0000256" key="3">
    <source>
        <dbReference type="ARBA" id="ARBA00022475"/>
    </source>
</evidence>
<dbReference type="InterPro" id="IPR022812">
    <property type="entry name" value="Dynamin"/>
</dbReference>
<evidence type="ECO:0000256" key="7">
    <source>
        <dbReference type="SAM" id="Phobius"/>
    </source>
</evidence>
<name>A0A9W7FLD2_9STRA</name>
<keyword evidence="7" id="KW-0812">Transmembrane</keyword>
<feature type="domain" description="Dynamin-type G" evidence="8">
    <location>
        <begin position="80"/>
        <end position="324"/>
    </location>
</feature>
<dbReference type="EMBL" id="BRXX01000497">
    <property type="protein sequence ID" value="GMI14307.1"/>
    <property type="molecule type" value="Genomic_DNA"/>
</dbReference>
<evidence type="ECO:0000256" key="1">
    <source>
        <dbReference type="ARBA" id="ARBA00004413"/>
    </source>
</evidence>
<dbReference type="Proteomes" id="UP001165160">
    <property type="component" value="Unassembled WGS sequence"/>
</dbReference>
<dbReference type="GO" id="GO:0005525">
    <property type="term" value="F:GTP binding"/>
    <property type="evidence" value="ECO:0007669"/>
    <property type="project" value="InterPro"/>
</dbReference>
<dbReference type="Pfam" id="PF16880">
    <property type="entry name" value="EHD_N"/>
    <property type="match status" value="1"/>
</dbReference>
<comment type="caution">
    <text evidence="9">The sequence shown here is derived from an EMBL/GenBank/DDBJ whole genome shotgun (WGS) entry which is preliminary data.</text>
</comment>
<dbReference type="GO" id="GO:0016197">
    <property type="term" value="P:endosomal transport"/>
    <property type="evidence" value="ECO:0007669"/>
    <property type="project" value="TreeGrafter"/>
</dbReference>
<accession>A0A9W7FLD2</accession>
<evidence type="ECO:0000256" key="2">
    <source>
        <dbReference type="ARBA" id="ARBA00004481"/>
    </source>
</evidence>
<evidence type="ECO:0000259" key="8">
    <source>
        <dbReference type="PROSITE" id="PS51718"/>
    </source>
</evidence>
<dbReference type="InterPro" id="IPR040990">
    <property type="entry name" value="DUF5600"/>
</dbReference>
<dbReference type="AlphaFoldDB" id="A0A9W7FLD2"/>
<dbReference type="CDD" id="cd09913">
    <property type="entry name" value="EHD"/>
    <property type="match status" value="1"/>
</dbReference>
<dbReference type="Gene3D" id="1.10.268.20">
    <property type="match status" value="1"/>
</dbReference>
<dbReference type="InterPro" id="IPR045063">
    <property type="entry name" value="Dynamin_N"/>
</dbReference>
<evidence type="ECO:0000313" key="9">
    <source>
        <dbReference type="EMBL" id="GMI14307.1"/>
    </source>
</evidence>
<keyword evidence="3" id="KW-1003">Cell membrane</keyword>
<feature type="region of interest" description="Disordered" evidence="6">
    <location>
        <begin position="1"/>
        <end position="44"/>
    </location>
</feature>
<feature type="compositionally biased region" description="Low complexity" evidence="6">
    <location>
        <begin position="12"/>
        <end position="38"/>
    </location>
</feature>
<organism evidence="9 10">
    <name type="scientific">Triparma verrucosa</name>
    <dbReference type="NCBI Taxonomy" id="1606542"/>
    <lineage>
        <taxon>Eukaryota</taxon>
        <taxon>Sar</taxon>
        <taxon>Stramenopiles</taxon>
        <taxon>Ochrophyta</taxon>
        <taxon>Bolidophyceae</taxon>
        <taxon>Parmales</taxon>
        <taxon>Triparmaceae</taxon>
        <taxon>Triparma</taxon>
    </lineage>
</organism>
<reference evidence="10" key="1">
    <citation type="journal article" date="2023" name="Commun. Biol.">
        <title>Genome analysis of Parmales, the sister group of diatoms, reveals the evolutionary specialization of diatoms from phago-mixotrophs to photoautotrophs.</title>
        <authorList>
            <person name="Ban H."/>
            <person name="Sato S."/>
            <person name="Yoshikawa S."/>
            <person name="Yamada K."/>
            <person name="Nakamura Y."/>
            <person name="Ichinomiya M."/>
            <person name="Sato N."/>
            <person name="Blanc-Mathieu R."/>
            <person name="Endo H."/>
            <person name="Kuwata A."/>
            <person name="Ogata H."/>
        </authorList>
    </citation>
    <scope>NUCLEOTIDE SEQUENCE [LARGE SCALE GENOMIC DNA]</scope>
    <source>
        <strain evidence="10">NIES 3699</strain>
    </source>
</reference>
<dbReference type="GO" id="GO:0005886">
    <property type="term" value="C:plasma membrane"/>
    <property type="evidence" value="ECO:0007669"/>
    <property type="project" value="UniProtKB-SubCell"/>
</dbReference>
<feature type="transmembrane region" description="Helical" evidence="7">
    <location>
        <begin position="463"/>
        <end position="488"/>
    </location>
</feature>